<reference evidence="3 4" key="1">
    <citation type="submission" date="2016-10" db="EMBL/GenBank/DDBJ databases">
        <authorList>
            <person name="de Groot N.N."/>
        </authorList>
    </citation>
    <scope>NUCLEOTIDE SEQUENCE [LARGE SCALE GENOMIC DNA]</scope>
    <source>
        <strain evidence="3 4">DSM 18346</strain>
    </source>
</reference>
<feature type="transmembrane region" description="Helical" evidence="1">
    <location>
        <begin position="199"/>
        <end position="221"/>
    </location>
</feature>
<feature type="transmembrane region" description="Helical" evidence="1">
    <location>
        <begin position="228"/>
        <end position="247"/>
    </location>
</feature>
<evidence type="ECO:0000259" key="2">
    <source>
        <dbReference type="Pfam" id="PF07670"/>
    </source>
</evidence>
<keyword evidence="1" id="KW-1133">Transmembrane helix</keyword>
<evidence type="ECO:0000256" key="1">
    <source>
        <dbReference type="SAM" id="Phobius"/>
    </source>
</evidence>
<keyword evidence="4" id="KW-1185">Reference proteome</keyword>
<sequence length="436" mass="47708">MIEKTRRSETMAKFILLNLLGIFMFFVPITIGGRNSIAIDHIVTFIRQIPYFGIVYAGIVITIGAILPFVKKTWNKDTVNTIFSIFKVLAIFVYIAAVFNLGPDSIQTPGMLPFVFNRVVIPVTMLVPVGAVFLAFLMNYGFMEFVGVFMQPIMRPIWKTPGRSAVDAVASFVGSYSVGLLITNRVYKEGYYSTKEASIIATGFSTVSATFMIVVANTLGLMDKWNTYFWGTLVITFIVTAITTRIYPLAKKSDKGYNDKKIISEPIAQRGKLFSTALEEGLEACEEAPGVVEGIVKNFKDGIGLALAIGPTLMSIGFFGLVLAEFTPVFDIMGYIFLPFTMLLGFGAEATLLAKACAISLAEMFLPASIVASASPAVQGVIAIVCVSEILFFSASIPCILSTEIDIDIKDLIIIWVERIILSLLLATPFVHLFIV</sequence>
<dbReference type="AlphaFoldDB" id="A0A1G9HDT5"/>
<dbReference type="OrthoDB" id="1633380at2"/>
<feature type="transmembrane region" description="Helical" evidence="1">
    <location>
        <begin position="164"/>
        <end position="187"/>
    </location>
</feature>
<feature type="transmembrane region" description="Helical" evidence="1">
    <location>
        <begin position="413"/>
        <end position="435"/>
    </location>
</feature>
<keyword evidence="1" id="KW-0472">Membrane</keyword>
<feature type="transmembrane region" description="Helical" evidence="1">
    <location>
        <begin position="12"/>
        <end position="31"/>
    </location>
</feature>
<evidence type="ECO:0000313" key="3">
    <source>
        <dbReference type="EMBL" id="SDL11005.1"/>
    </source>
</evidence>
<evidence type="ECO:0000313" key="4">
    <source>
        <dbReference type="Proteomes" id="UP000198718"/>
    </source>
</evidence>
<dbReference type="Proteomes" id="UP000198718">
    <property type="component" value="Unassembled WGS sequence"/>
</dbReference>
<dbReference type="EMBL" id="FNFP01000008">
    <property type="protein sequence ID" value="SDL11005.1"/>
    <property type="molecule type" value="Genomic_DNA"/>
</dbReference>
<keyword evidence="1" id="KW-0812">Transmembrane</keyword>
<feature type="transmembrane region" description="Helical" evidence="1">
    <location>
        <begin position="119"/>
        <end position="143"/>
    </location>
</feature>
<dbReference type="STRING" id="393762.SAMN05660472_02634"/>
<feature type="domain" description="Nucleoside transporter/FeoB GTPase Gate" evidence="2">
    <location>
        <begin position="123"/>
        <end position="221"/>
    </location>
</feature>
<organism evidence="3 4">
    <name type="scientific">Natronincola ferrireducens</name>
    <dbReference type="NCBI Taxonomy" id="393762"/>
    <lineage>
        <taxon>Bacteria</taxon>
        <taxon>Bacillati</taxon>
        <taxon>Bacillota</taxon>
        <taxon>Clostridia</taxon>
        <taxon>Peptostreptococcales</taxon>
        <taxon>Natronincolaceae</taxon>
        <taxon>Natronincola</taxon>
    </lineage>
</organism>
<dbReference type="Pfam" id="PF07670">
    <property type="entry name" value="Gate"/>
    <property type="match status" value="1"/>
</dbReference>
<proteinExistence type="predicted"/>
<dbReference type="RefSeq" id="WP_090554373.1">
    <property type="nucleotide sequence ID" value="NZ_FNFP01000008.1"/>
</dbReference>
<feature type="transmembrane region" description="Helical" evidence="1">
    <location>
        <begin position="82"/>
        <end position="99"/>
    </location>
</feature>
<name>A0A1G9HDT5_9FIRM</name>
<gene>
    <name evidence="3" type="ORF">SAMN05660472_02634</name>
</gene>
<accession>A0A1G9HDT5</accession>
<feature type="transmembrane region" description="Helical" evidence="1">
    <location>
        <begin position="336"/>
        <end position="361"/>
    </location>
</feature>
<feature type="transmembrane region" description="Helical" evidence="1">
    <location>
        <begin position="381"/>
        <end position="401"/>
    </location>
</feature>
<protein>
    <submittedName>
        <fullName evidence="3">Nucleoside recognition GATE domain-containing membrane protein YjiH</fullName>
    </submittedName>
</protein>
<feature type="transmembrane region" description="Helical" evidence="1">
    <location>
        <begin position="303"/>
        <end position="324"/>
    </location>
</feature>
<feature type="transmembrane region" description="Helical" evidence="1">
    <location>
        <begin position="51"/>
        <end position="70"/>
    </location>
</feature>
<dbReference type="InterPro" id="IPR011642">
    <property type="entry name" value="Gate_dom"/>
</dbReference>